<evidence type="ECO:0000313" key="5">
    <source>
        <dbReference type="EMBL" id="CAD5230308.1"/>
    </source>
</evidence>
<evidence type="ECO:0000256" key="3">
    <source>
        <dbReference type="ARBA" id="ARBA00030097"/>
    </source>
</evidence>
<dbReference type="AlphaFoldDB" id="A0A7I8XK84"/>
<dbReference type="EMBL" id="CAJFDI010000005">
    <property type="protein sequence ID" value="CAD5230308.1"/>
    <property type="molecule type" value="Genomic_DNA"/>
</dbReference>
<evidence type="ECO:0000313" key="6">
    <source>
        <dbReference type="Proteomes" id="UP000659654"/>
    </source>
</evidence>
<dbReference type="Gene3D" id="6.10.140.180">
    <property type="match status" value="1"/>
</dbReference>
<comment type="caution">
    <text evidence="5">The sequence shown here is derived from an EMBL/GenBank/DDBJ whole genome shotgun (WGS) entry which is preliminary data.</text>
</comment>
<organism evidence="5 6">
    <name type="scientific">Bursaphelenchus xylophilus</name>
    <name type="common">Pinewood nematode worm</name>
    <name type="synonym">Aphelenchoides xylophilus</name>
    <dbReference type="NCBI Taxonomy" id="6326"/>
    <lineage>
        <taxon>Eukaryota</taxon>
        <taxon>Metazoa</taxon>
        <taxon>Ecdysozoa</taxon>
        <taxon>Nematoda</taxon>
        <taxon>Chromadorea</taxon>
        <taxon>Rhabditida</taxon>
        <taxon>Tylenchina</taxon>
        <taxon>Tylenchomorpha</taxon>
        <taxon>Aphelenchoidea</taxon>
        <taxon>Aphelenchoididae</taxon>
        <taxon>Bursaphelenchus</taxon>
    </lineage>
</organism>
<dbReference type="InterPro" id="IPR040608">
    <property type="entry name" value="Snf8/Vps36"/>
</dbReference>
<accession>A0A7I8XK84</accession>
<dbReference type="Proteomes" id="UP000582659">
    <property type="component" value="Unassembled WGS sequence"/>
</dbReference>
<comment type="similarity">
    <text evidence="1">Belongs to the SNF8 family.</text>
</comment>
<dbReference type="GO" id="GO:0000814">
    <property type="term" value="C:ESCRT II complex"/>
    <property type="evidence" value="ECO:0007669"/>
    <property type="project" value="InterPro"/>
</dbReference>
<feature type="compositionally biased region" description="Basic residues" evidence="4">
    <location>
        <begin position="356"/>
        <end position="386"/>
    </location>
</feature>
<feature type="region of interest" description="Disordered" evidence="4">
    <location>
        <begin position="335"/>
        <end position="428"/>
    </location>
</feature>
<dbReference type="InterPro" id="IPR036390">
    <property type="entry name" value="WH_DNA-bd_sf"/>
</dbReference>
<dbReference type="InterPro" id="IPR036388">
    <property type="entry name" value="WH-like_DNA-bd_sf"/>
</dbReference>
<dbReference type="Gene3D" id="1.10.10.10">
    <property type="entry name" value="Winged helix-like DNA-binding domain superfamily/Winged helix DNA-binding domain"/>
    <property type="match status" value="2"/>
</dbReference>
<evidence type="ECO:0000256" key="1">
    <source>
        <dbReference type="ARBA" id="ARBA00009834"/>
    </source>
</evidence>
<dbReference type="GO" id="GO:0043328">
    <property type="term" value="P:protein transport to vacuole involved in ubiquitin-dependent protein catabolic process via the multivesicular body sorting pathway"/>
    <property type="evidence" value="ECO:0007669"/>
    <property type="project" value="TreeGrafter"/>
</dbReference>
<evidence type="ECO:0000256" key="4">
    <source>
        <dbReference type="SAM" id="MobiDB-lite"/>
    </source>
</evidence>
<dbReference type="InterPro" id="IPR016689">
    <property type="entry name" value="ESCRT-2_cplx_Snf8"/>
</dbReference>
<dbReference type="SUPFAM" id="SSF46785">
    <property type="entry name" value="Winged helix' DNA-binding domain"/>
    <property type="match status" value="2"/>
</dbReference>
<dbReference type="FunFam" id="1.10.10.10:FF:000085">
    <property type="entry name" value="Vacuolar-sorting protein SNF8"/>
    <property type="match status" value="1"/>
</dbReference>
<keyword evidence="6" id="KW-1185">Reference proteome</keyword>
<dbReference type="PANTHER" id="PTHR12806">
    <property type="entry name" value="EAP30 SUBUNIT OF ELL COMPLEX"/>
    <property type="match status" value="1"/>
</dbReference>
<dbReference type="Pfam" id="PF04157">
    <property type="entry name" value="EAP30"/>
    <property type="match status" value="1"/>
</dbReference>
<proteinExistence type="inferred from homology"/>
<feature type="compositionally biased region" description="Basic residues" evidence="4">
    <location>
        <begin position="401"/>
        <end position="418"/>
    </location>
</feature>
<dbReference type="EMBL" id="CAJFCV020000005">
    <property type="protein sequence ID" value="CAG9121226.1"/>
    <property type="molecule type" value="Genomic_DNA"/>
</dbReference>
<reference evidence="5" key="1">
    <citation type="submission" date="2020-09" db="EMBL/GenBank/DDBJ databases">
        <authorList>
            <person name="Kikuchi T."/>
        </authorList>
    </citation>
    <scope>NUCLEOTIDE SEQUENCE</scope>
    <source>
        <strain evidence="5">Ka4C1</strain>
    </source>
</reference>
<dbReference type="Proteomes" id="UP000659654">
    <property type="component" value="Unassembled WGS sequence"/>
</dbReference>
<protein>
    <recommendedName>
        <fullName evidence="2">Vacuolar-sorting protein SNF8</fullName>
    </recommendedName>
    <alternativeName>
        <fullName evidence="3">ESCRT-II complex subunit VPS22</fullName>
    </alternativeName>
</protein>
<name>A0A7I8XK84_BURXY</name>
<sequence length="428" mass="48351">MASRRRGVGIGAIQKKQDVQAKYNTKGDELASDQLERFSQQLEAFTKKLEEFAIKHRDDIHKNSQFRRHFQEMCTTVGVDPLASSKGFWAEKLGVGDFYYELAVQVVEVCMATSHLNGGIITIDDLRNRLLRSRSKTRKEPISQDDIIRAVKKLKVLGHGFELIPLGSGRFLIQSVPGELSMDDTRVLQLAEENQAHVSVELCVDSLRWEPERAKRILERLVQMEKAWVDNQASDTVHYWFPSLFLEQYNCLSKSHIMANFEPLGANRRIPGAGSEAPSTLTNPSTFVDAMGRPITQQAVSGACSKCGFAGHLPYQCRNNLPIEIDGVKKTAVDVSSTSSESSEDETPLKKEDKKLRKISVKKLQKKLKKLRKKEKAKKKRKRRHSSSSSSSSSESEDEKRKKKSKKEKKKHSKKRKKETSSSSSDSD</sequence>
<dbReference type="PANTHER" id="PTHR12806:SF0">
    <property type="entry name" value="VACUOLAR-SORTING PROTEIN SNF8"/>
    <property type="match status" value="1"/>
</dbReference>
<dbReference type="OrthoDB" id="283883at2759"/>
<dbReference type="SMR" id="A0A7I8XK84"/>
<gene>
    <name evidence="5" type="ORF">BXYJ_LOCUS10922</name>
</gene>
<evidence type="ECO:0000256" key="2">
    <source>
        <dbReference type="ARBA" id="ARBA00017052"/>
    </source>
</evidence>